<dbReference type="InterPro" id="IPR022398">
    <property type="entry name" value="Peptidase_S8_His-AS"/>
</dbReference>
<keyword evidence="8" id="KW-0106">Calcium</keyword>
<dbReference type="AlphaFoldDB" id="C5E1X5"/>
<keyword evidence="21" id="KW-1185">Reference proteome</keyword>
<dbReference type="Gene3D" id="2.60.120.260">
    <property type="entry name" value="Galactose-binding domain-like"/>
    <property type="match status" value="1"/>
</dbReference>
<feature type="active site" description="Charge relay system" evidence="14 15">
    <location>
        <position position="207"/>
    </location>
</feature>
<dbReference type="GO" id="GO:0004252">
    <property type="term" value="F:serine-type endopeptidase activity"/>
    <property type="evidence" value="ECO:0007669"/>
    <property type="project" value="UniProtKB-UniRule"/>
</dbReference>
<evidence type="ECO:0000256" key="2">
    <source>
        <dbReference type="ARBA" id="ARBA00005325"/>
    </source>
</evidence>
<evidence type="ECO:0000259" key="19">
    <source>
        <dbReference type="PROSITE" id="PS51829"/>
    </source>
</evidence>
<dbReference type="GO" id="GO:0016485">
    <property type="term" value="P:protein processing"/>
    <property type="evidence" value="ECO:0007669"/>
    <property type="project" value="TreeGrafter"/>
</dbReference>
<dbReference type="InterPro" id="IPR015500">
    <property type="entry name" value="Peptidase_S8_subtilisin-rel"/>
</dbReference>
<keyword evidence="4 17" id="KW-0812">Transmembrane</keyword>
<dbReference type="RefSeq" id="XP_002555898.1">
    <property type="nucleotide sequence ID" value="XM_002555852.1"/>
</dbReference>
<feature type="transmembrane region" description="Helical" evidence="17">
    <location>
        <begin position="673"/>
        <end position="693"/>
    </location>
</feature>
<evidence type="ECO:0000256" key="4">
    <source>
        <dbReference type="ARBA" id="ARBA00022692"/>
    </source>
</evidence>
<dbReference type="FunFam" id="2.60.120.260:FF:000026">
    <property type="entry name" value="proprotein convertase subtilisin/kexin type 7"/>
    <property type="match status" value="1"/>
</dbReference>
<gene>
    <name evidence="20" type="ordered locus">KLTH0H00418g</name>
</gene>
<dbReference type="InterPro" id="IPR002884">
    <property type="entry name" value="P_dom"/>
</dbReference>
<organism evidence="20 21">
    <name type="scientific">Lachancea thermotolerans (strain ATCC 56472 / CBS 6340 / NRRL Y-8284)</name>
    <name type="common">Yeast</name>
    <name type="synonym">Kluyveromyces thermotolerans</name>
    <dbReference type="NCBI Taxonomy" id="559295"/>
    <lineage>
        <taxon>Eukaryota</taxon>
        <taxon>Fungi</taxon>
        <taxon>Dikarya</taxon>
        <taxon>Ascomycota</taxon>
        <taxon>Saccharomycotina</taxon>
        <taxon>Saccharomycetes</taxon>
        <taxon>Saccharomycetales</taxon>
        <taxon>Saccharomycetaceae</taxon>
        <taxon>Lachancea</taxon>
    </lineage>
</organism>
<feature type="compositionally biased region" description="Polar residues" evidence="16">
    <location>
        <begin position="606"/>
        <end position="629"/>
    </location>
</feature>
<sequence length="811" mass="89616">MRLAFCKYFLLQVLLLSIVSQAVRVPVKDHSSRSYFAVESVLEVPRLLKLHPNWVFEHEARGLDKHYVFSTKKDEYSKRDEVEASYEGVKSYHPLPPKKLQKRLPVPDRPVDSSLEVVNEVRDRLSIEDPLFGIQWHLVNGNYPGHDVNVSGLWYENVTGHNVVVAVVDDGLDYESEDLKDNFSAEGSWDFNDNGPMPKPRLSDDYHGTRCAGEIAAVKNKACGIGVAYNAKVAGIRILSAEVTAEDEAASLIHALDVNDIYSCSWGPLDDGRVLQGPDDLVRKALVTGVTKGRNEKGALYVFASGNGGMYDDNCNYDGYTNSIYSITVGAIDHKGLHPPYSESCSAVMVVTYSSGSGEHIHSTDIHGKCSDTHGGTSAAAPLAAGVYSLVLEANPNLSWRDVQYLSILSSEEINDDDGEWQEGALGKRYSHKYGYGKLDAYRIVTMGREWENVGPQSWYYSSVQKVGKSTNSTDEDLVSSISVSSEQLKNANFKRVEHITVTVSIETTIRGRTTINLVSPKGIVSKLGVVRRSDTSPEGFQNWTFMSVAHWGEIGEGDWSLHVRTTEDSNNVEFKDWRLKLFGESLDASKAKTFEFGNDKEPTEDLQQQQQEESVSDHPTSLASSTQPTFTAASSITSTHSTVSATTTTAETSDQDVNSPNKLPRPFEGLRYFLAIFAVGFLVLVLYYYFFVKSRRLVRRSRAEAYEFDIIDTDSDHDSSLNSASNTSVPMMGELNEEDFNFDLSDEELLRSATVSPAPRYEQNVPAGASSDDLPTADPSKGKVHSENSSNNNGKRNNMPREGSQGPNNG</sequence>
<evidence type="ECO:0000313" key="20">
    <source>
        <dbReference type="EMBL" id="CAR30036.1"/>
    </source>
</evidence>
<evidence type="ECO:0000256" key="17">
    <source>
        <dbReference type="SAM" id="Phobius"/>
    </source>
</evidence>
<keyword evidence="13" id="KW-0325">Glycoprotein</keyword>
<dbReference type="GeneID" id="8294209"/>
<keyword evidence="3 15" id="KW-0645">Protease</keyword>
<comment type="subcellular location">
    <subcellularLocation>
        <location evidence="1">Membrane</location>
    </subcellularLocation>
</comment>
<dbReference type="eggNOG" id="KOG3525">
    <property type="taxonomic scope" value="Eukaryota"/>
</dbReference>
<accession>C5E1X5</accession>
<dbReference type="InterPro" id="IPR008979">
    <property type="entry name" value="Galactose-bd-like_sf"/>
</dbReference>
<proteinExistence type="inferred from homology"/>
<dbReference type="KEGG" id="lth:KLTH0H00418g"/>
<evidence type="ECO:0000256" key="3">
    <source>
        <dbReference type="ARBA" id="ARBA00022670"/>
    </source>
</evidence>
<dbReference type="Pfam" id="PF01483">
    <property type="entry name" value="P_proprotein"/>
    <property type="match status" value="1"/>
</dbReference>
<evidence type="ECO:0000256" key="6">
    <source>
        <dbReference type="ARBA" id="ARBA00022801"/>
    </source>
</evidence>
<keyword evidence="11" id="KW-0865">Zymogen</keyword>
<evidence type="ECO:0000256" key="18">
    <source>
        <dbReference type="SAM" id="SignalP"/>
    </source>
</evidence>
<feature type="active site" description="Charge relay system" evidence="14 15">
    <location>
        <position position="169"/>
    </location>
</feature>
<keyword evidence="12" id="KW-1015">Disulfide bond</keyword>
<dbReference type="GO" id="GO:0005802">
    <property type="term" value="C:trans-Golgi network"/>
    <property type="evidence" value="ECO:0007669"/>
    <property type="project" value="TreeGrafter"/>
</dbReference>
<evidence type="ECO:0000256" key="13">
    <source>
        <dbReference type="ARBA" id="ARBA00023180"/>
    </source>
</evidence>
<reference evidence="20 21" key="1">
    <citation type="journal article" date="2009" name="Genome Res.">
        <title>Comparative genomics of protoploid Saccharomycetaceae.</title>
        <authorList>
            <consortium name="The Genolevures Consortium"/>
            <person name="Souciet J.-L."/>
            <person name="Dujon B."/>
            <person name="Gaillardin C."/>
            <person name="Johnston M."/>
            <person name="Baret P.V."/>
            <person name="Cliften P."/>
            <person name="Sherman D.J."/>
            <person name="Weissenbach J."/>
            <person name="Westhof E."/>
            <person name="Wincker P."/>
            <person name="Jubin C."/>
            <person name="Poulain J."/>
            <person name="Barbe V."/>
            <person name="Segurens B."/>
            <person name="Artiguenave F."/>
            <person name="Anthouard V."/>
            <person name="Vacherie B."/>
            <person name="Val M.-E."/>
            <person name="Fulton R.S."/>
            <person name="Minx P."/>
            <person name="Wilson R."/>
            <person name="Durrens P."/>
            <person name="Jean G."/>
            <person name="Marck C."/>
            <person name="Martin T."/>
            <person name="Nikolski M."/>
            <person name="Rolland T."/>
            <person name="Seret M.-L."/>
            <person name="Casaregola S."/>
            <person name="Despons L."/>
            <person name="Fairhead C."/>
            <person name="Fischer G."/>
            <person name="Lafontaine I."/>
            <person name="Leh V."/>
            <person name="Lemaire M."/>
            <person name="de Montigny J."/>
            <person name="Neuveglise C."/>
            <person name="Thierry A."/>
            <person name="Blanc-Lenfle I."/>
            <person name="Bleykasten C."/>
            <person name="Diffels J."/>
            <person name="Fritsch E."/>
            <person name="Frangeul L."/>
            <person name="Goeffon A."/>
            <person name="Jauniaux N."/>
            <person name="Kachouri-Lafond R."/>
            <person name="Payen C."/>
            <person name="Potier S."/>
            <person name="Pribylova L."/>
            <person name="Ozanne C."/>
            <person name="Richard G.-F."/>
            <person name="Sacerdot C."/>
            <person name="Straub M.-L."/>
            <person name="Talla E."/>
        </authorList>
    </citation>
    <scope>NUCLEOTIDE SEQUENCE [LARGE SCALE GENOMIC DNA]</scope>
    <source>
        <strain evidence="21">ATCC 56472 / CBS 6340 / NRRL Y-8284</strain>
    </source>
</reference>
<dbReference type="GO" id="GO:0007323">
    <property type="term" value="P:peptide pheromone maturation"/>
    <property type="evidence" value="ECO:0007669"/>
    <property type="project" value="UniProtKB-ARBA"/>
</dbReference>
<dbReference type="PANTHER" id="PTHR42884:SF14">
    <property type="entry name" value="NEUROENDOCRINE CONVERTASE 1"/>
    <property type="match status" value="1"/>
</dbReference>
<dbReference type="MEROPS" id="S08.070"/>
<evidence type="ECO:0000256" key="15">
    <source>
        <dbReference type="PROSITE-ProRule" id="PRU01240"/>
    </source>
</evidence>
<feature type="domain" description="P/Homo B" evidence="19">
    <location>
        <begin position="454"/>
        <end position="588"/>
    </location>
</feature>
<evidence type="ECO:0000256" key="1">
    <source>
        <dbReference type="ARBA" id="ARBA00004370"/>
    </source>
</evidence>
<dbReference type="SUPFAM" id="SSF52743">
    <property type="entry name" value="Subtilisin-like"/>
    <property type="match status" value="1"/>
</dbReference>
<dbReference type="FunCoup" id="C5E1X5">
    <property type="interactions" value="176"/>
</dbReference>
<evidence type="ECO:0000256" key="12">
    <source>
        <dbReference type="ARBA" id="ARBA00023157"/>
    </source>
</evidence>
<keyword evidence="5 18" id="KW-0732">Signal</keyword>
<feature type="active site" description="Charge relay system" evidence="14 15">
    <location>
        <position position="378"/>
    </location>
</feature>
<dbReference type="HOGENOM" id="CLU_002976_2_1_1"/>
<dbReference type="CDD" id="cd04059">
    <property type="entry name" value="Peptidases_S8_Protein_convertases_Kexins_Furin-like"/>
    <property type="match status" value="1"/>
</dbReference>
<dbReference type="PRINTS" id="PR00723">
    <property type="entry name" value="SUBTILISIN"/>
</dbReference>
<evidence type="ECO:0000256" key="14">
    <source>
        <dbReference type="PIRSR" id="PIRSR615500-1"/>
    </source>
</evidence>
<comment type="similarity">
    <text evidence="2">Belongs to the peptidase S8 family. Furin subfamily.</text>
</comment>
<feature type="region of interest" description="Disordered" evidence="16">
    <location>
        <begin position="755"/>
        <end position="811"/>
    </location>
</feature>
<evidence type="ECO:0000256" key="8">
    <source>
        <dbReference type="ARBA" id="ARBA00022837"/>
    </source>
</evidence>
<dbReference type="PROSITE" id="PS51892">
    <property type="entry name" value="SUBTILASE"/>
    <property type="match status" value="1"/>
</dbReference>
<dbReference type="InParanoid" id="C5E1X5"/>
<protein>
    <submittedName>
        <fullName evidence="20">KLTH0H00418p</fullName>
    </submittedName>
</protein>
<dbReference type="GO" id="GO:0000139">
    <property type="term" value="C:Golgi membrane"/>
    <property type="evidence" value="ECO:0007669"/>
    <property type="project" value="TreeGrafter"/>
</dbReference>
<feature type="compositionally biased region" description="Low complexity" evidence="16">
    <location>
        <begin position="788"/>
        <end position="798"/>
    </location>
</feature>
<dbReference type="STRING" id="559295.C5E1X5"/>
<dbReference type="OMA" id="AYEFDII"/>
<dbReference type="EMBL" id="CU928180">
    <property type="protein sequence ID" value="CAR30036.1"/>
    <property type="molecule type" value="Genomic_DNA"/>
</dbReference>
<keyword evidence="9 17" id="KW-1133">Transmembrane helix</keyword>
<dbReference type="PANTHER" id="PTHR42884">
    <property type="entry name" value="PROPROTEIN CONVERTASE SUBTILISIN/KEXIN-RELATED"/>
    <property type="match status" value="1"/>
</dbReference>
<dbReference type="PROSITE" id="PS00138">
    <property type="entry name" value="SUBTILASE_SER"/>
    <property type="match status" value="1"/>
</dbReference>
<evidence type="ECO:0000256" key="9">
    <source>
        <dbReference type="ARBA" id="ARBA00022989"/>
    </source>
</evidence>
<evidence type="ECO:0000256" key="5">
    <source>
        <dbReference type="ARBA" id="ARBA00022729"/>
    </source>
</evidence>
<keyword evidence="10 17" id="KW-0472">Membrane</keyword>
<dbReference type="InterPro" id="IPR036852">
    <property type="entry name" value="Peptidase_S8/S53_dom_sf"/>
</dbReference>
<dbReference type="Pfam" id="PF00082">
    <property type="entry name" value="Peptidase_S8"/>
    <property type="match status" value="1"/>
</dbReference>
<dbReference type="OrthoDB" id="300641at2759"/>
<dbReference type="InterPro" id="IPR034182">
    <property type="entry name" value="Kexin/furin"/>
</dbReference>
<evidence type="ECO:0000256" key="16">
    <source>
        <dbReference type="SAM" id="MobiDB-lite"/>
    </source>
</evidence>
<keyword evidence="7 15" id="KW-0720">Serine protease</keyword>
<evidence type="ECO:0000256" key="7">
    <source>
        <dbReference type="ARBA" id="ARBA00022825"/>
    </source>
</evidence>
<dbReference type="Gene3D" id="3.40.50.200">
    <property type="entry name" value="Peptidase S8/S53 domain"/>
    <property type="match status" value="1"/>
</dbReference>
<dbReference type="PROSITE" id="PS51829">
    <property type="entry name" value="P_HOMO_B"/>
    <property type="match status" value="1"/>
</dbReference>
<dbReference type="FunFam" id="3.40.50.200:FF:000005">
    <property type="entry name" value="Proprotein convertase subtilisin/kexin type 7"/>
    <property type="match status" value="1"/>
</dbReference>
<evidence type="ECO:0000313" key="21">
    <source>
        <dbReference type="Proteomes" id="UP000002036"/>
    </source>
</evidence>
<evidence type="ECO:0000256" key="11">
    <source>
        <dbReference type="ARBA" id="ARBA00023145"/>
    </source>
</evidence>
<keyword evidence="6 15" id="KW-0378">Hydrolase</keyword>
<name>C5E1X5_LACTC</name>
<dbReference type="Proteomes" id="UP000002036">
    <property type="component" value="Chromosome H"/>
</dbReference>
<dbReference type="InterPro" id="IPR000209">
    <property type="entry name" value="Peptidase_S8/S53_dom"/>
</dbReference>
<evidence type="ECO:0000256" key="10">
    <source>
        <dbReference type="ARBA" id="ARBA00023136"/>
    </source>
</evidence>
<dbReference type="PROSITE" id="PS00137">
    <property type="entry name" value="SUBTILASE_HIS"/>
    <property type="match status" value="1"/>
</dbReference>
<feature type="signal peptide" evidence="18">
    <location>
        <begin position="1"/>
        <end position="22"/>
    </location>
</feature>
<feature type="compositionally biased region" description="Low complexity" evidence="16">
    <location>
        <begin position="630"/>
        <end position="653"/>
    </location>
</feature>
<dbReference type="InterPro" id="IPR023828">
    <property type="entry name" value="Peptidase_S8_Ser-AS"/>
</dbReference>
<feature type="region of interest" description="Disordered" evidence="16">
    <location>
        <begin position="598"/>
        <end position="661"/>
    </location>
</feature>
<feature type="chain" id="PRO_5002950715" evidence="18">
    <location>
        <begin position="23"/>
        <end position="811"/>
    </location>
</feature>
<dbReference type="SUPFAM" id="SSF49785">
    <property type="entry name" value="Galactose-binding domain-like"/>
    <property type="match status" value="1"/>
</dbReference>